<gene>
    <name evidence="2" type="ORF">A1sIIB76_06250</name>
</gene>
<dbReference type="GO" id="GO:0009245">
    <property type="term" value="P:lipid A biosynthetic process"/>
    <property type="evidence" value="ECO:0007669"/>
    <property type="project" value="TreeGrafter"/>
</dbReference>
<dbReference type="Proteomes" id="UP000217194">
    <property type="component" value="Chromosome"/>
</dbReference>
<evidence type="ECO:0000313" key="3">
    <source>
        <dbReference type="Proteomes" id="UP000217194"/>
    </source>
</evidence>
<dbReference type="GO" id="GO:0016020">
    <property type="term" value="C:membrane"/>
    <property type="evidence" value="ECO:0007669"/>
    <property type="project" value="GOC"/>
</dbReference>
<dbReference type="PANTHER" id="PTHR31302">
    <property type="entry name" value="TRANSMEMBRANE PROTEIN WITH METALLOPHOSPHOESTERASE DOMAIN-RELATED"/>
    <property type="match status" value="1"/>
</dbReference>
<dbReference type="Pfam" id="PF00149">
    <property type="entry name" value="Metallophos"/>
    <property type="match status" value="1"/>
</dbReference>
<dbReference type="InterPro" id="IPR004843">
    <property type="entry name" value="Calcineurin-like_PHP"/>
</dbReference>
<dbReference type="EMBL" id="CP016778">
    <property type="protein sequence ID" value="ASY23123.1"/>
    <property type="molecule type" value="Genomic_DNA"/>
</dbReference>
<accession>A0AAD0E4A3</accession>
<reference evidence="2 3" key="1">
    <citation type="submission" date="2016-07" db="EMBL/GenBank/DDBJ databases">
        <title>High microdiversification within the ubiquitous acI lineage of Actinobacteria.</title>
        <authorList>
            <person name="Neuenschwander S.M."/>
            <person name="Salcher M."/>
            <person name="Ghai R."/>
            <person name="Pernthaler J."/>
        </authorList>
    </citation>
    <scope>NUCLEOTIDE SEQUENCE [LARGE SCALE GENOMIC DNA]</scope>
    <source>
        <strain evidence="2">MMS-IIB-76</strain>
    </source>
</reference>
<dbReference type="InterPro" id="IPR029052">
    <property type="entry name" value="Metallo-depent_PP-like"/>
</dbReference>
<evidence type="ECO:0000313" key="2">
    <source>
        <dbReference type="EMBL" id="ASY23123.1"/>
    </source>
</evidence>
<dbReference type="Gene3D" id="3.60.21.10">
    <property type="match status" value="1"/>
</dbReference>
<protein>
    <submittedName>
        <fullName evidence="2">Phosphohydrolase</fullName>
    </submittedName>
</protein>
<dbReference type="InterPro" id="IPR051158">
    <property type="entry name" value="Metallophosphoesterase_sf"/>
</dbReference>
<sequence length="279" mass="30487">MPHYCWLIMSYVLREAEMPILPAGHADIRILHFSDLHLTPARKSEIADIKSFASLKPDLVISTGDFLAHKHAVPVVLAALDSLLDIPGLFVFGSNDYFEPVPRNPLKYLLPNHGKRVHGPELAWQELDSGLQARGWKNLNTSRAMVTINKTVIEARGTDDAHLEFDDYSLVAGQPEKCHVAIGVTHAPYLRILKAMSDDNLDAIFAGHTHGGQVRLPWPGGSKALTTNCDLPNWRARGLTVVKGEPLLNVSAGMGTGPFSRIRVASPPEVSLVTLTAGF</sequence>
<dbReference type="GO" id="GO:0008758">
    <property type="term" value="F:UDP-2,3-diacylglucosamine hydrolase activity"/>
    <property type="evidence" value="ECO:0007669"/>
    <property type="project" value="TreeGrafter"/>
</dbReference>
<dbReference type="SUPFAM" id="SSF56300">
    <property type="entry name" value="Metallo-dependent phosphatases"/>
    <property type="match status" value="1"/>
</dbReference>
<dbReference type="AlphaFoldDB" id="A0AAD0E4A3"/>
<organism evidence="2 3">
    <name type="scientific">Candidatus Planktophila versatilis</name>
    <dbReference type="NCBI Taxonomy" id="1884905"/>
    <lineage>
        <taxon>Bacteria</taxon>
        <taxon>Bacillati</taxon>
        <taxon>Actinomycetota</taxon>
        <taxon>Actinomycetes</taxon>
        <taxon>Candidatus Nanopelagicales</taxon>
        <taxon>Candidatus Nanopelagicaceae</taxon>
        <taxon>Candidatus Planktophila</taxon>
    </lineage>
</organism>
<feature type="domain" description="Calcineurin-like phosphoesterase" evidence="1">
    <location>
        <begin position="28"/>
        <end position="211"/>
    </location>
</feature>
<evidence type="ECO:0000259" key="1">
    <source>
        <dbReference type="Pfam" id="PF00149"/>
    </source>
</evidence>
<dbReference type="PANTHER" id="PTHR31302:SF20">
    <property type="entry name" value="CONSERVED PROTEIN"/>
    <property type="match status" value="1"/>
</dbReference>
<name>A0AAD0E4A3_9ACTN</name>
<proteinExistence type="predicted"/>